<sequence length="414" mass="46600">MVEYLANGQRGSADLCAYFFLRANQLTNNSGGFGLVATNTIAQGDTREVGLDQLVLNDCVIHRAVPSRPWIGAAGVEVAYVWLCKQKWQSEYLLDEKVVTGITSFLTSPGKSVGKPYQLIANQNKSFQGSIVLGMGFVMEPEEAQALIDKNPKNQDVLFPYFGGQDLNSNPDQSPSRWAINFKDYPLDADHDDPKKPKGAPYAADYPDCLAIVREKVKPERDKKNRAVYRDRWWHYAEKRPALYETIRVCDQVLVTNAQAAVHSLFDLFDASNVVFANSLNVFPIQDIQALAILQSSIHTVWAWQHCSTMRDAGIRYNPTDAFETFPFPTPDPSDLSTQFPTLNTIGETYYTHRQAVMQIRQEGLTKTYNRFHDATETASDIQKLRELHIEMDYAVAAAYGWHDLCPHPLTPSP</sequence>
<evidence type="ECO:0000256" key="4">
    <source>
        <dbReference type="ARBA" id="ARBA00047942"/>
    </source>
</evidence>
<evidence type="ECO:0000256" key="3">
    <source>
        <dbReference type="ARBA" id="ARBA00022679"/>
    </source>
</evidence>
<dbReference type="PANTHER" id="PTHR33841:SF1">
    <property type="entry name" value="DNA METHYLTRANSFERASE A"/>
    <property type="match status" value="1"/>
</dbReference>
<gene>
    <name evidence="5" type="ORF">DO97_10730</name>
</gene>
<evidence type="ECO:0000256" key="2">
    <source>
        <dbReference type="ARBA" id="ARBA00022603"/>
    </source>
</evidence>
<dbReference type="STRING" id="1497020.DO97_10730"/>
<keyword evidence="3" id="KW-0808">Transferase</keyword>
<dbReference type="InterPro" id="IPR050953">
    <property type="entry name" value="N4_N6_ade-DNA_methylase"/>
</dbReference>
<dbReference type="AlphaFoldDB" id="A0A098TI78"/>
<comment type="caution">
    <text evidence="5">The sequence shown here is derived from an EMBL/GenBank/DDBJ whole genome shotgun (WGS) entry which is preliminary data.</text>
</comment>
<dbReference type="Proteomes" id="UP000030170">
    <property type="component" value="Unassembled WGS sequence"/>
</dbReference>
<evidence type="ECO:0000313" key="5">
    <source>
        <dbReference type="EMBL" id="KGF72280.1"/>
    </source>
</evidence>
<evidence type="ECO:0000256" key="1">
    <source>
        <dbReference type="ARBA" id="ARBA00011900"/>
    </source>
</evidence>
<keyword evidence="2" id="KW-0489">Methyltransferase</keyword>
<keyword evidence="6" id="KW-1185">Reference proteome</keyword>
<accession>A0A098TI78</accession>
<reference evidence="5 6" key="1">
    <citation type="journal article" date="2014" name="Mol. Ecol.">
        <title>Evolution of Synechococcus.</title>
        <authorList>
            <person name="Dvorak P."/>
            <person name="Casamatta D."/>
            <person name="Hasler P."/>
            <person name="Poulickova A."/>
            <person name="Ondrej V."/>
            <person name="Sanges R."/>
        </authorList>
    </citation>
    <scope>NUCLEOTIDE SEQUENCE [LARGE SCALE GENOMIC DNA]</scope>
    <source>
        <strain evidence="5 6">CAUP A 1101</strain>
    </source>
</reference>
<comment type="catalytic activity">
    <reaction evidence="4">
        <text>a 2'-deoxyadenosine in DNA + S-adenosyl-L-methionine = an N(6)-methyl-2'-deoxyadenosine in DNA + S-adenosyl-L-homocysteine + H(+)</text>
        <dbReference type="Rhea" id="RHEA:15197"/>
        <dbReference type="Rhea" id="RHEA-COMP:12418"/>
        <dbReference type="Rhea" id="RHEA-COMP:12419"/>
        <dbReference type="ChEBI" id="CHEBI:15378"/>
        <dbReference type="ChEBI" id="CHEBI:57856"/>
        <dbReference type="ChEBI" id="CHEBI:59789"/>
        <dbReference type="ChEBI" id="CHEBI:90615"/>
        <dbReference type="ChEBI" id="CHEBI:90616"/>
        <dbReference type="EC" id="2.1.1.72"/>
    </reaction>
</comment>
<dbReference type="GO" id="GO:0009007">
    <property type="term" value="F:site-specific DNA-methyltransferase (adenine-specific) activity"/>
    <property type="evidence" value="ECO:0007669"/>
    <property type="project" value="UniProtKB-EC"/>
</dbReference>
<dbReference type="GO" id="GO:0032259">
    <property type="term" value="P:methylation"/>
    <property type="evidence" value="ECO:0007669"/>
    <property type="project" value="UniProtKB-KW"/>
</dbReference>
<proteinExistence type="predicted"/>
<dbReference type="PANTHER" id="PTHR33841">
    <property type="entry name" value="DNA METHYLTRANSFERASE YEEA-RELATED"/>
    <property type="match status" value="1"/>
</dbReference>
<organism evidence="5 6">
    <name type="scientific">Neosynechococcus sphagnicola sy1</name>
    <dbReference type="NCBI Taxonomy" id="1497020"/>
    <lineage>
        <taxon>Bacteria</taxon>
        <taxon>Bacillati</taxon>
        <taxon>Cyanobacteriota</taxon>
        <taxon>Cyanophyceae</taxon>
        <taxon>Neosynechococcales</taxon>
        <taxon>Neosynechococcaceae</taxon>
        <taxon>Neosynechococcus</taxon>
    </lineage>
</organism>
<protein>
    <recommendedName>
        <fullName evidence="1">site-specific DNA-methyltransferase (adenine-specific)</fullName>
        <ecNumber evidence="1">2.1.1.72</ecNumber>
    </recommendedName>
</protein>
<name>A0A098TI78_9CYAN</name>
<dbReference type="EC" id="2.1.1.72" evidence="1"/>
<evidence type="ECO:0000313" key="6">
    <source>
        <dbReference type="Proteomes" id="UP000030170"/>
    </source>
</evidence>
<dbReference type="EMBL" id="JJML01000030">
    <property type="protein sequence ID" value="KGF72280.1"/>
    <property type="molecule type" value="Genomic_DNA"/>
</dbReference>